<name>A0A8X6UB38_NEPPI</name>
<keyword evidence="2" id="KW-1185">Reference proteome</keyword>
<dbReference type="Proteomes" id="UP000887013">
    <property type="component" value="Unassembled WGS sequence"/>
</dbReference>
<dbReference type="EMBL" id="BMAW01074544">
    <property type="protein sequence ID" value="GFT92724.1"/>
    <property type="molecule type" value="Genomic_DNA"/>
</dbReference>
<dbReference type="AlphaFoldDB" id="A0A8X6UB38"/>
<accession>A0A8X6UB38</accession>
<evidence type="ECO:0000313" key="1">
    <source>
        <dbReference type="EMBL" id="GFT92724.1"/>
    </source>
</evidence>
<sequence>MLTTQLLRSLHQVATKTSRFVELRLIKLVEASGQLPHVELEVSSSADPTKLPVQSVIPTTLKDVPPIRGILGSAHQISTSDAQLELPKWLLKIGNYRSFGNHECPEFYLVIRSHGNIPL</sequence>
<evidence type="ECO:0000313" key="2">
    <source>
        <dbReference type="Proteomes" id="UP000887013"/>
    </source>
</evidence>
<reference evidence="1" key="1">
    <citation type="submission" date="2020-08" db="EMBL/GenBank/DDBJ databases">
        <title>Multicomponent nature underlies the extraordinary mechanical properties of spider dragline silk.</title>
        <authorList>
            <person name="Kono N."/>
            <person name="Nakamura H."/>
            <person name="Mori M."/>
            <person name="Yoshida Y."/>
            <person name="Ohtoshi R."/>
            <person name="Malay A.D."/>
            <person name="Moran D.A.P."/>
            <person name="Tomita M."/>
            <person name="Numata K."/>
            <person name="Arakawa K."/>
        </authorList>
    </citation>
    <scope>NUCLEOTIDE SEQUENCE</scope>
</reference>
<comment type="caution">
    <text evidence="1">The sequence shown here is derived from an EMBL/GenBank/DDBJ whole genome shotgun (WGS) entry which is preliminary data.</text>
</comment>
<organism evidence="1 2">
    <name type="scientific">Nephila pilipes</name>
    <name type="common">Giant wood spider</name>
    <name type="synonym">Nephila maculata</name>
    <dbReference type="NCBI Taxonomy" id="299642"/>
    <lineage>
        <taxon>Eukaryota</taxon>
        <taxon>Metazoa</taxon>
        <taxon>Ecdysozoa</taxon>
        <taxon>Arthropoda</taxon>
        <taxon>Chelicerata</taxon>
        <taxon>Arachnida</taxon>
        <taxon>Araneae</taxon>
        <taxon>Araneomorphae</taxon>
        <taxon>Entelegynae</taxon>
        <taxon>Araneoidea</taxon>
        <taxon>Nephilidae</taxon>
        <taxon>Nephila</taxon>
    </lineage>
</organism>
<protein>
    <submittedName>
        <fullName evidence="1">Uncharacterized protein</fullName>
    </submittedName>
</protein>
<gene>
    <name evidence="1" type="ORF">NPIL_37471</name>
</gene>
<proteinExistence type="predicted"/>